<evidence type="ECO:0000256" key="1">
    <source>
        <dbReference type="ARBA" id="ARBA00010518"/>
    </source>
</evidence>
<feature type="chain" id="PRO_5007828136" description="asparaginase" evidence="7">
    <location>
        <begin position="19"/>
        <end position="382"/>
    </location>
</feature>
<dbReference type="PIRSF" id="PIRSF001220">
    <property type="entry name" value="L-ASNase_gatD"/>
    <property type="match status" value="1"/>
</dbReference>
<dbReference type="InterPro" id="IPR027474">
    <property type="entry name" value="L-asparaginase_N"/>
</dbReference>
<dbReference type="EC" id="3.5.1.1" evidence="2"/>
<dbReference type="InterPro" id="IPR004550">
    <property type="entry name" value="AsnASE_II"/>
</dbReference>
<dbReference type="PANTHER" id="PTHR11707">
    <property type="entry name" value="L-ASPARAGINASE"/>
    <property type="match status" value="1"/>
</dbReference>
<evidence type="ECO:0000256" key="4">
    <source>
        <dbReference type="ARBA" id="ARBA00049366"/>
    </source>
</evidence>
<evidence type="ECO:0000259" key="9">
    <source>
        <dbReference type="Pfam" id="PF17763"/>
    </source>
</evidence>
<name>A0A161VLW4_9PEZI</name>
<dbReference type="EMBL" id="LFIV01000063">
    <property type="protein sequence ID" value="KZL72005.1"/>
    <property type="molecule type" value="Genomic_DNA"/>
</dbReference>
<dbReference type="AlphaFoldDB" id="A0A161VLW4"/>
<dbReference type="STRING" id="708197.A0A161VLW4"/>
<dbReference type="InterPro" id="IPR036152">
    <property type="entry name" value="Asp/glu_Ase-like_sf"/>
</dbReference>
<dbReference type="InterPro" id="IPR037152">
    <property type="entry name" value="L-asparaginase_N_sf"/>
</dbReference>
<dbReference type="Pfam" id="PF00710">
    <property type="entry name" value="Asparaginase"/>
    <property type="match status" value="1"/>
</dbReference>
<dbReference type="PIRSF" id="PIRSF500176">
    <property type="entry name" value="L_ASNase"/>
    <property type="match status" value="1"/>
</dbReference>
<evidence type="ECO:0000256" key="7">
    <source>
        <dbReference type="SAM" id="SignalP"/>
    </source>
</evidence>
<evidence type="ECO:0000259" key="8">
    <source>
        <dbReference type="Pfam" id="PF00710"/>
    </source>
</evidence>
<feature type="active site" description="O-isoaspartyl threonine intermediate" evidence="5">
    <location>
        <position position="47"/>
    </location>
</feature>
<evidence type="ECO:0000256" key="6">
    <source>
        <dbReference type="PROSITE-ProRule" id="PRU10100"/>
    </source>
</evidence>
<dbReference type="SMART" id="SM00870">
    <property type="entry name" value="Asparaginase"/>
    <property type="match status" value="1"/>
</dbReference>
<feature type="signal peptide" evidence="7">
    <location>
        <begin position="1"/>
        <end position="18"/>
    </location>
</feature>
<dbReference type="Pfam" id="PF17763">
    <property type="entry name" value="Asparaginase_C"/>
    <property type="match status" value="1"/>
</dbReference>
<sequence>MLPRLLSAALALATGTLASPVARSNGTKKAWDLDWISTDPIYSTGGTILSASNYSRLDNIAYGSGDNPTPEELIGNIPEVLGVAQLAIVQFPAAEGGSAGVNSSLYLNISQHANRQLCAEGSDVAGAVVFHGTDTLEETAFGVDLTFNCSKPFVATGAMRPDTYVSPDGYANIYQAVAAAASPSSRDRGGLIAFNDRITSVYYSTKLNANTPDTFKALEQGNLGAFLAGQPYYFFGAAYPTGRPHFDVTNTAELPSVAVVYCHQGFDASLMYAAVENGAKGLVILGPGAASVSPSAAAAAADLFEKGIPTVAAPRPASGAGVPHPVAGPLIYSGYLGGEQARIMLQLAINAGYDLEQTRDLFESQLRNAVYDPAANQKFYYP</sequence>
<organism evidence="10 11">
    <name type="scientific">Colletotrichum tofieldiae</name>
    <dbReference type="NCBI Taxonomy" id="708197"/>
    <lineage>
        <taxon>Eukaryota</taxon>
        <taxon>Fungi</taxon>
        <taxon>Dikarya</taxon>
        <taxon>Ascomycota</taxon>
        <taxon>Pezizomycotina</taxon>
        <taxon>Sordariomycetes</taxon>
        <taxon>Hypocreomycetidae</taxon>
        <taxon>Glomerellales</taxon>
        <taxon>Glomerellaceae</taxon>
        <taxon>Colletotrichum</taxon>
        <taxon>Colletotrichum spaethianum species complex</taxon>
    </lineage>
</organism>
<dbReference type="InterPro" id="IPR006034">
    <property type="entry name" value="Asparaginase/glutaminase-like"/>
</dbReference>
<accession>A0A161VLW4</accession>
<comment type="catalytic activity">
    <reaction evidence="4">
        <text>L-asparagine + H2O = L-aspartate + NH4(+)</text>
        <dbReference type="Rhea" id="RHEA:21016"/>
        <dbReference type="ChEBI" id="CHEBI:15377"/>
        <dbReference type="ChEBI" id="CHEBI:28938"/>
        <dbReference type="ChEBI" id="CHEBI:29991"/>
        <dbReference type="ChEBI" id="CHEBI:58048"/>
        <dbReference type="EC" id="3.5.1.1"/>
    </reaction>
</comment>
<dbReference type="InterPro" id="IPR027475">
    <property type="entry name" value="Asparaginase/glutaminase_AS2"/>
</dbReference>
<feature type="domain" description="L-asparaginase N-terminal" evidence="8">
    <location>
        <begin position="41"/>
        <end position="230"/>
    </location>
</feature>
<dbReference type="CDD" id="cd08964">
    <property type="entry name" value="L-asparaginase_II"/>
    <property type="match status" value="1"/>
</dbReference>
<dbReference type="SUPFAM" id="SSF53774">
    <property type="entry name" value="Glutaminase/Asparaginase"/>
    <property type="match status" value="1"/>
</dbReference>
<evidence type="ECO:0000256" key="5">
    <source>
        <dbReference type="PIRSR" id="PIRSR604550-50"/>
    </source>
</evidence>
<dbReference type="OrthoDB" id="542841at2759"/>
<evidence type="ECO:0000313" key="10">
    <source>
        <dbReference type="EMBL" id="KZL72005.1"/>
    </source>
</evidence>
<reference evidence="10 11" key="1">
    <citation type="submission" date="2015-06" db="EMBL/GenBank/DDBJ databases">
        <title>Survival trade-offs in plant roots during colonization by closely related pathogenic and mutualistic fungi.</title>
        <authorList>
            <person name="Hacquard S."/>
            <person name="Kracher B."/>
            <person name="Hiruma K."/>
            <person name="Weinman A."/>
            <person name="Muench P."/>
            <person name="Garrido Oter R."/>
            <person name="Ver Loren van Themaat E."/>
            <person name="Dallerey J.-F."/>
            <person name="Damm U."/>
            <person name="Henrissat B."/>
            <person name="Lespinet O."/>
            <person name="Thon M."/>
            <person name="Kemen E."/>
            <person name="McHardy A.C."/>
            <person name="Schulze-Lefert P."/>
            <person name="O'Connell R.J."/>
        </authorList>
    </citation>
    <scope>NUCLEOTIDE SEQUENCE [LARGE SCALE GENOMIC DNA]</scope>
    <source>
        <strain evidence="10 11">0861</strain>
    </source>
</reference>
<gene>
    <name evidence="10" type="ORF">CT0861_03374</name>
</gene>
<proteinExistence type="inferred from homology"/>
<dbReference type="PANTHER" id="PTHR11707:SF28">
    <property type="entry name" value="60 KDA LYSOPHOSPHOLIPASE"/>
    <property type="match status" value="1"/>
</dbReference>
<keyword evidence="3" id="KW-0378">Hydrolase</keyword>
<keyword evidence="7" id="KW-0732">Signal</keyword>
<evidence type="ECO:0000256" key="2">
    <source>
        <dbReference type="ARBA" id="ARBA00012920"/>
    </source>
</evidence>
<keyword evidence="11" id="KW-1185">Reference proteome</keyword>
<dbReference type="PROSITE" id="PS51732">
    <property type="entry name" value="ASN_GLN_ASE_3"/>
    <property type="match status" value="1"/>
</dbReference>
<dbReference type="PRINTS" id="PR00139">
    <property type="entry name" value="ASNGLNASE"/>
</dbReference>
<feature type="domain" description="Asparaginase/glutaminase C-terminal" evidence="9">
    <location>
        <begin position="257"/>
        <end position="362"/>
    </location>
</feature>
<dbReference type="GO" id="GO:0004067">
    <property type="term" value="F:asparaginase activity"/>
    <property type="evidence" value="ECO:0007669"/>
    <property type="project" value="UniProtKB-UniRule"/>
</dbReference>
<dbReference type="GO" id="GO:0006530">
    <property type="term" value="P:L-asparagine catabolic process"/>
    <property type="evidence" value="ECO:0007669"/>
    <property type="project" value="UniProtKB-ARBA"/>
</dbReference>
<dbReference type="Proteomes" id="UP000076552">
    <property type="component" value="Unassembled WGS sequence"/>
</dbReference>
<comment type="similarity">
    <text evidence="1">Belongs to the asparaginase 1 family.</text>
</comment>
<dbReference type="InterPro" id="IPR027473">
    <property type="entry name" value="L-asparaginase_C"/>
</dbReference>
<dbReference type="PROSITE" id="PS00917">
    <property type="entry name" value="ASN_GLN_ASE_2"/>
    <property type="match status" value="1"/>
</dbReference>
<dbReference type="Gene3D" id="3.40.50.40">
    <property type="match status" value="1"/>
</dbReference>
<dbReference type="Gene3D" id="3.40.50.1170">
    <property type="entry name" value="L-asparaginase, N-terminal domain"/>
    <property type="match status" value="1"/>
</dbReference>
<dbReference type="InterPro" id="IPR040919">
    <property type="entry name" value="Asparaginase_C"/>
</dbReference>
<feature type="active site" evidence="6">
    <location>
        <position position="133"/>
    </location>
</feature>
<evidence type="ECO:0000313" key="11">
    <source>
        <dbReference type="Proteomes" id="UP000076552"/>
    </source>
</evidence>
<evidence type="ECO:0000256" key="3">
    <source>
        <dbReference type="ARBA" id="ARBA00022801"/>
    </source>
</evidence>
<protein>
    <recommendedName>
        <fullName evidence="2">asparaginase</fullName>
        <ecNumber evidence="2">3.5.1.1</ecNumber>
    </recommendedName>
</protein>
<comment type="caution">
    <text evidence="10">The sequence shown here is derived from an EMBL/GenBank/DDBJ whole genome shotgun (WGS) entry which is preliminary data.</text>
</comment>